<evidence type="ECO:0000256" key="8">
    <source>
        <dbReference type="ARBA" id="ARBA00031344"/>
    </source>
</evidence>
<dbReference type="RefSeq" id="XP_003062630.1">
    <property type="nucleotide sequence ID" value="XM_003062584.1"/>
</dbReference>
<dbReference type="InterPro" id="IPR009316">
    <property type="entry name" value="COG2"/>
</dbReference>
<evidence type="ECO:0000256" key="10">
    <source>
        <dbReference type="SAM" id="MobiDB-lite"/>
    </source>
</evidence>
<evidence type="ECO:0000256" key="3">
    <source>
        <dbReference type="ARBA" id="ARBA00020977"/>
    </source>
</evidence>
<dbReference type="GeneID" id="9687832"/>
<accession>C1N3K6</accession>
<dbReference type="PANTHER" id="PTHR12961:SF0">
    <property type="entry name" value="CONSERVED OLIGOMERIC GOLGI COMPLEX SUBUNIT 2"/>
    <property type="match status" value="1"/>
</dbReference>
<dbReference type="STRING" id="564608.C1N3K6"/>
<feature type="region of interest" description="Disordered" evidence="10">
    <location>
        <begin position="706"/>
        <end position="727"/>
    </location>
</feature>
<dbReference type="GO" id="GO:0017119">
    <property type="term" value="C:Golgi transport complex"/>
    <property type="evidence" value="ECO:0007669"/>
    <property type="project" value="TreeGrafter"/>
</dbReference>
<feature type="domain" description="COG complex component COG2 C-terminal" evidence="12">
    <location>
        <begin position="430"/>
        <end position="740"/>
    </location>
</feature>
<evidence type="ECO:0000256" key="1">
    <source>
        <dbReference type="ARBA" id="ARBA00004395"/>
    </source>
</evidence>
<dbReference type="OMA" id="CWAEGVY"/>
<evidence type="ECO:0000256" key="2">
    <source>
        <dbReference type="ARBA" id="ARBA00007603"/>
    </source>
</evidence>
<dbReference type="InterPro" id="IPR024603">
    <property type="entry name" value="COG_complex_COG2_C"/>
</dbReference>
<evidence type="ECO:0000256" key="7">
    <source>
        <dbReference type="ARBA" id="ARBA00023136"/>
    </source>
</evidence>
<dbReference type="GO" id="GO:0007030">
    <property type="term" value="P:Golgi organization"/>
    <property type="evidence" value="ECO:0007669"/>
    <property type="project" value="InterPro"/>
</dbReference>
<evidence type="ECO:0000259" key="12">
    <source>
        <dbReference type="Pfam" id="PF12022"/>
    </source>
</evidence>
<reference evidence="13 14" key="1">
    <citation type="journal article" date="2009" name="Science">
        <title>Green evolution and dynamic adaptations revealed by genomes of the marine picoeukaryotes Micromonas.</title>
        <authorList>
            <person name="Worden A.Z."/>
            <person name="Lee J.H."/>
            <person name="Mock T."/>
            <person name="Rouze P."/>
            <person name="Simmons M.P."/>
            <person name="Aerts A.L."/>
            <person name="Allen A.E."/>
            <person name="Cuvelier M.L."/>
            <person name="Derelle E."/>
            <person name="Everett M.V."/>
            <person name="Foulon E."/>
            <person name="Grimwood J."/>
            <person name="Gundlach H."/>
            <person name="Henrissat B."/>
            <person name="Napoli C."/>
            <person name="McDonald S.M."/>
            <person name="Parker M.S."/>
            <person name="Rombauts S."/>
            <person name="Salamov A."/>
            <person name="Von Dassow P."/>
            <person name="Badger J.H."/>
            <person name="Coutinho P.M."/>
            <person name="Demir E."/>
            <person name="Dubchak I."/>
            <person name="Gentemann C."/>
            <person name="Eikrem W."/>
            <person name="Gready J.E."/>
            <person name="John U."/>
            <person name="Lanier W."/>
            <person name="Lindquist E.A."/>
            <person name="Lucas S."/>
            <person name="Mayer K.F."/>
            <person name="Moreau H."/>
            <person name="Not F."/>
            <person name="Otillar R."/>
            <person name="Panaud O."/>
            <person name="Pangilinan J."/>
            <person name="Paulsen I."/>
            <person name="Piegu B."/>
            <person name="Poliakov A."/>
            <person name="Robbens S."/>
            <person name="Schmutz J."/>
            <person name="Toulza E."/>
            <person name="Wyss T."/>
            <person name="Zelensky A."/>
            <person name="Zhou K."/>
            <person name="Armbrust E.V."/>
            <person name="Bhattacharya D."/>
            <person name="Goodenough U.W."/>
            <person name="Van de Peer Y."/>
            <person name="Grigoriev I.V."/>
        </authorList>
    </citation>
    <scope>NUCLEOTIDE SEQUENCE [LARGE SCALE GENOMIC DNA]</scope>
    <source>
        <strain evidence="13 14">CCMP1545</strain>
    </source>
</reference>
<protein>
    <recommendedName>
        <fullName evidence="3">Conserved oligomeric Golgi complex subunit 2</fullName>
    </recommendedName>
    <alternativeName>
        <fullName evidence="8">Component of oligomeric Golgi complex 2</fullName>
    </alternativeName>
</protein>
<dbReference type="EMBL" id="GG663746">
    <property type="protein sequence ID" value="EEH53449.1"/>
    <property type="molecule type" value="Genomic_DNA"/>
</dbReference>
<name>C1N3K6_MICPC</name>
<dbReference type="GO" id="GO:0006891">
    <property type="term" value="P:intra-Golgi vesicle-mediated transport"/>
    <property type="evidence" value="ECO:0007669"/>
    <property type="project" value="TreeGrafter"/>
</dbReference>
<gene>
    <name evidence="13" type="ORF">MICPUCDRAFT_21533</name>
</gene>
<evidence type="ECO:0000256" key="6">
    <source>
        <dbReference type="ARBA" id="ARBA00023034"/>
    </source>
</evidence>
<keyword evidence="14" id="KW-1185">Reference proteome</keyword>
<evidence type="ECO:0000256" key="4">
    <source>
        <dbReference type="ARBA" id="ARBA00022448"/>
    </source>
</evidence>
<evidence type="ECO:0000313" key="14">
    <source>
        <dbReference type="Proteomes" id="UP000001876"/>
    </source>
</evidence>
<evidence type="ECO:0000313" key="13">
    <source>
        <dbReference type="EMBL" id="EEH53449.1"/>
    </source>
</evidence>
<dbReference type="Proteomes" id="UP000001876">
    <property type="component" value="Unassembled WGS sequence"/>
</dbReference>
<dbReference type="OrthoDB" id="332281at2759"/>
<feature type="compositionally biased region" description="Low complexity" evidence="10">
    <location>
        <begin position="706"/>
        <end position="722"/>
    </location>
</feature>
<organism evidence="14">
    <name type="scientific">Micromonas pusilla (strain CCMP1545)</name>
    <name type="common">Picoplanktonic green alga</name>
    <dbReference type="NCBI Taxonomy" id="564608"/>
    <lineage>
        <taxon>Eukaryota</taxon>
        <taxon>Viridiplantae</taxon>
        <taxon>Chlorophyta</taxon>
        <taxon>Mamiellophyceae</taxon>
        <taxon>Mamiellales</taxon>
        <taxon>Mamiellaceae</taxon>
        <taxon>Micromonas</taxon>
    </lineage>
</organism>
<evidence type="ECO:0000256" key="9">
    <source>
        <dbReference type="SAM" id="Coils"/>
    </source>
</evidence>
<keyword evidence="4" id="KW-0813">Transport</keyword>
<dbReference type="PANTHER" id="PTHR12961">
    <property type="entry name" value="CONSERVED OLIGOMERIC GOLGI COMPLEX COMPONENT 2"/>
    <property type="match status" value="1"/>
</dbReference>
<dbReference type="Pfam" id="PF12022">
    <property type="entry name" value="COG2_C"/>
    <property type="match status" value="1"/>
</dbReference>
<feature type="domain" description="Conserved oligomeric Golgi complex subunit 2 N-terminal" evidence="11">
    <location>
        <begin position="26"/>
        <end position="94"/>
    </location>
</feature>
<keyword evidence="5" id="KW-0653">Protein transport</keyword>
<feature type="coiled-coil region" evidence="9">
    <location>
        <begin position="679"/>
        <end position="706"/>
    </location>
</feature>
<keyword evidence="9" id="KW-0175">Coiled coil</keyword>
<dbReference type="AlphaFoldDB" id="C1N3K6"/>
<evidence type="ECO:0000259" key="11">
    <source>
        <dbReference type="Pfam" id="PF06148"/>
    </source>
</evidence>
<dbReference type="InterPro" id="IPR024602">
    <property type="entry name" value="COG_su2_N"/>
</dbReference>
<dbReference type="GO" id="GO:0000139">
    <property type="term" value="C:Golgi membrane"/>
    <property type="evidence" value="ECO:0007669"/>
    <property type="project" value="UniProtKB-SubCell"/>
</dbReference>
<sequence>METAIVLPETDEERASDAGEAVPYASWFDKSVFSDENFDAATYVDELGEYVELADLRANLERYDAEVEEKLQEIVDEDFDAFLKLSEDLVDVEAVTRGWDEPLLKLESEIGATRAEALSALEEMNDLLERKRETAERRATLELMLDANNVVSKADLESLVPRLASSAAPSALELAAEDAGTSSGGGGGGATTTSAIAAESCARARLLDRVASEVNRLRYYREKGKDLLFIRNLEPRIDAAEDTLASAVRDALSNATMTTRSKDALRHCLSAYCALGRVANAEEILRVERVAPAIKKVVDAQLAAASTSSGGTARARAQASSTSAYASLVDACARAALKACDLELEITRDVDGGDAELASEYDLLANCVLREVDGAVAAAKPAAYSPGAPDAFLANHLAAMAMIESLERQMPNVEALRRFRDSDAMSTFLKRWNLNAYYALRFQSIAGAVEEAASATGPLALAVRGNAGGFATAVAAAHWDGVERCWSEEVFLPLCADKFTKLTCDILNRYDAWLIQGLNGEKTEEPPDASATAADDDLLAVRADAEKLVALCSTTLYQKMRDVLTKSHGEEFAGMAIEIVAQSVDHLNAGGAEALTRRLVGAVVDACGDALKQLKGITATFRMTNKPTPTRHSHFVPNILAPARTFLESPSTTSLSKQTRRALACAVADGVCAKYSALASELLATVKKTEASLNKLKDRKAAAAKEGAGASASATTTKAGSAQQGPTDAEKIVAQVTLDVREFGAQLAAMGVDPASRDAFKELWAVAAPEGATF</sequence>
<dbReference type="eggNOG" id="KOG2307">
    <property type="taxonomic scope" value="Eukaryota"/>
</dbReference>
<dbReference type="Pfam" id="PF06148">
    <property type="entry name" value="COG2_N"/>
    <property type="match status" value="1"/>
</dbReference>
<keyword evidence="6" id="KW-0333">Golgi apparatus</keyword>
<proteinExistence type="inferred from homology"/>
<evidence type="ECO:0000256" key="5">
    <source>
        <dbReference type="ARBA" id="ARBA00022927"/>
    </source>
</evidence>
<dbReference type="GO" id="GO:0015031">
    <property type="term" value="P:protein transport"/>
    <property type="evidence" value="ECO:0007669"/>
    <property type="project" value="UniProtKB-KW"/>
</dbReference>
<comment type="similarity">
    <text evidence="2">Belongs to the COG2 family.</text>
</comment>
<comment type="subcellular location">
    <subcellularLocation>
        <location evidence="1">Golgi apparatus membrane</location>
        <topology evidence="1">Peripheral membrane protein</topology>
    </subcellularLocation>
</comment>
<dbReference type="KEGG" id="mpp:MICPUCDRAFT_21533"/>
<keyword evidence="7" id="KW-0472">Membrane</keyword>